<dbReference type="PANTHER" id="PTHR30034:SF5">
    <property type="entry name" value="SECRETION SYSTEM APPARATUS PROTEIN SSAQ"/>
    <property type="match status" value="1"/>
</dbReference>
<proteinExistence type="inferred from homology"/>
<dbReference type="InterPro" id="IPR013385">
    <property type="entry name" value="T3SS_SpaO/YscQ/SpaO"/>
</dbReference>
<dbReference type="SUPFAM" id="SSF101801">
    <property type="entry name" value="Surface presentation of antigens (SPOA)"/>
    <property type="match status" value="1"/>
</dbReference>
<feature type="region of interest" description="Disordered" evidence="2">
    <location>
        <begin position="1"/>
        <end position="45"/>
    </location>
</feature>
<dbReference type="InterPro" id="IPR001172">
    <property type="entry name" value="FliN_T3SS_HrcQb"/>
</dbReference>
<comment type="similarity">
    <text evidence="1">Belongs to the FliN/MopA/SpaO family.</text>
</comment>
<feature type="compositionally biased region" description="Basic and acidic residues" evidence="2">
    <location>
        <begin position="20"/>
        <end position="31"/>
    </location>
</feature>
<evidence type="ECO:0000256" key="1">
    <source>
        <dbReference type="ARBA" id="ARBA00009226"/>
    </source>
</evidence>
<organism evidence="4 5">
    <name type="scientific">Luteimonas soli</name>
    <dbReference type="NCBI Taxonomy" id="1648966"/>
    <lineage>
        <taxon>Bacteria</taxon>
        <taxon>Pseudomonadati</taxon>
        <taxon>Pseudomonadota</taxon>
        <taxon>Gammaproteobacteria</taxon>
        <taxon>Lysobacterales</taxon>
        <taxon>Lysobacteraceae</taxon>
        <taxon>Luteimonas</taxon>
    </lineage>
</organism>
<dbReference type="RefSeq" id="WP_386743205.1">
    <property type="nucleotide sequence ID" value="NZ_JBHRYA010000007.1"/>
</dbReference>
<dbReference type="InterPro" id="IPR001543">
    <property type="entry name" value="FliN-like_C"/>
</dbReference>
<reference evidence="5" key="1">
    <citation type="journal article" date="2019" name="Int. J. Syst. Evol. Microbiol.">
        <title>The Global Catalogue of Microorganisms (GCM) 10K type strain sequencing project: providing services to taxonomists for standard genome sequencing and annotation.</title>
        <authorList>
            <consortium name="The Broad Institute Genomics Platform"/>
            <consortium name="The Broad Institute Genome Sequencing Center for Infectious Disease"/>
            <person name="Wu L."/>
            <person name="Ma J."/>
        </authorList>
    </citation>
    <scope>NUCLEOTIDE SEQUENCE [LARGE SCALE GENOMIC DNA]</scope>
    <source>
        <strain evidence="5">KCTC 42441</strain>
    </source>
</reference>
<name>A0ABV7XJZ5_9GAMM</name>
<accession>A0ABV7XJZ5</accession>
<evidence type="ECO:0000313" key="5">
    <source>
        <dbReference type="Proteomes" id="UP001595705"/>
    </source>
</evidence>
<dbReference type="PRINTS" id="PR00956">
    <property type="entry name" value="FLGMOTORFLIN"/>
</dbReference>
<dbReference type="InterPro" id="IPR036429">
    <property type="entry name" value="SpoA-like_sf"/>
</dbReference>
<dbReference type="Pfam" id="PF01052">
    <property type="entry name" value="FliMN_C"/>
    <property type="match status" value="1"/>
</dbReference>
<sequence>MPDSAVRKPEPAAKKPVAKKSAEKKPAEKKPVAGKPPARALRGSIPEVAPAQAEALRGLFAAHRKWPLGDGVALRFTPGIAPAPDETFSVDAQGTRLRLRLDADAAVQPGAGGLHWSDYRGRARLLAWSLAHERALMRLSEVLGTSLVPQEADDDDADDAAVWLAFATDGAAEAAVEPLRGAMRFPVDWLPRLRERAEPVYEDDPLPRLDALRDLPVPLRIGFEGPRLALADWQGMRPGDVILLGNGRMPALQARAARTAWPLAAAPDGWRIAAAAQPLPSPTEPSMSNDETPNDAEGAQDAGAESGSGDALARNLPVQLAFDIGRLEVSVGDLASLQPGYVFALPAQLQGANVTIRANGRTAGRGEVVAVGDTIGVRLLAWE</sequence>
<keyword evidence="5" id="KW-1185">Reference proteome</keyword>
<dbReference type="PANTHER" id="PTHR30034">
    <property type="entry name" value="FLAGELLAR MOTOR SWITCH PROTEIN FLIM"/>
    <property type="match status" value="1"/>
</dbReference>
<gene>
    <name evidence="4" type="primary">sctQ</name>
    <name evidence="4" type="ORF">ACFONC_07985</name>
</gene>
<feature type="domain" description="Flagellar motor switch protein FliN-like C-terminal" evidence="3">
    <location>
        <begin position="315"/>
        <end position="380"/>
    </location>
</feature>
<feature type="region of interest" description="Disordered" evidence="2">
    <location>
        <begin position="278"/>
        <end position="310"/>
    </location>
</feature>
<evidence type="ECO:0000313" key="4">
    <source>
        <dbReference type="EMBL" id="MFC3716088.1"/>
    </source>
</evidence>
<dbReference type="Gene3D" id="2.30.330.10">
    <property type="entry name" value="SpoA-like"/>
    <property type="match status" value="1"/>
</dbReference>
<dbReference type="NCBIfam" id="TIGR02551">
    <property type="entry name" value="SpaO_YscQ"/>
    <property type="match status" value="1"/>
</dbReference>
<evidence type="ECO:0000259" key="3">
    <source>
        <dbReference type="Pfam" id="PF01052"/>
    </source>
</evidence>
<evidence type="ECO:0000256" key="2">
    <source>
        <dbReference type="SAM" id="MobiDB-lite"/>
    </source>
</evidence>
<comment type="caution">
    <text evidence="4">The sequence shown here is derived from an EMBL/GenBank/DDBJ whole genome shotgun (WGS) entry which is preliminary data.</text>
</comment>
<feature type="compositionally biased region" description="Basic and acidic residues" evidence="2">
    <location>
        <begin position="1"/>
        <end position="13"/>
    </location>
</feature>
<dbReference type="EMBL" id="JBHRYA010000007">
    <property type="protein sequence ID" value="MFC3716088.1"/>
    <property type="molecule type" value="Genomic_DNA"/>
</dbReference>
<dbReference type="Proteomes" id="UP001595705">
    <property type="component" value="Unassembled WGS sequence"/>
</dbReference>
<protein>
    <submittedName>
        <fullName evidence="4">Type III secretion system cytoplasmic ring protein SctQ</fullName>
    </submittedName>
</protein>